<feature type="compositionally biased region" description="Polar residues" evidence="1">
    <location>
        <begin position="183"/>
        <end position="196"/>
    </location>
</feature>
<accession>A0A974I4W7</accession>
<sequence>MDEPIIVMCTPPQSYTVKGIRYYKEEKEIYVTNAPQTSYRVPRNASGNYTCGYWIEIEGRQILSYLSQNINVRRIVPASGFSTSLNPAQFVESDISQSSACSTPAGPLIATLTTSGVLPPSFTAPSTSRTTARLQSTPGTQSTATSQAPSTFRTTSHPQSTTGTQSSASPKGKKHHDKPKPNQFWTNNNSTGMESEISGKNSALLVMPALDQDTNDKLHVYCEIEITSNPLAHKKPTSSPKPKPAMPPTIPPSQYQVGSLLARVWGPPTGFPDRDLAESRPDLDRMGLKIPSDRGRICSLMRSRDPTARLANARIRSLGPRAHDRISPILPTSRWAYRREIRSFGDIAKRADLSVYGHLKVTSTPRPGLAHVKLAKQQAPHSDALLYSSVMEMNPLYACSPLK</sequence>
<reference evidence="3" key="1">
    <citation type="journal article" date="2016" name="Nature">
        <title>Genome evolution in the allotetraploid frog Xenopus laevis.</title>
        <authorList>
            <person name="Session A.M."/>
            <person name="Uno Y."/>
            <person name="Kwon T."/>
            <person name="Chapman J.A."/>
            <person name="Toyoda A."/>
            <person name="Takahashi S."/>
            <person name="Fukui A."/>
            <person name="Hikosaka A."/>
            <person name="Suzuki A."/>
            <person name="Kondo M."/>
            <person name="van Heeringen S.J."/>
            <person name="Quigley I."/>
            <person name="Heinz S."/>
            <person name="Ogino H."/>
            <person name="Ochi H."/>
            <person name="Hellsten U."/>
            <person name="Lyons J.B."/>
            <person name="Simakov O."/>
            <person name="Putnam N."/>
            <person name="Stites J."/>
            <person name="Kuroki Y."/>
            <person name="Tanaka T."/>
            <person name="Michiue T."/>
            <person name="Watanabe M."/>
            <person name="Bogdanovic O."/>
            <person name="Lister R."/>
            <person name="Georgiou G."/>
            <person name="Paranjpe S.S."/>
            <person name="van Kruijsbergen I."/>
            <person name="Shu S."/>
            <person name="Carlson J."/>
            <person name="Kinoshita T."/>
            <person name="Ohta Y."/>
            <person name="Mawaribuchi S."/>
            <person name="Jenkins J."/>
            <person name="Grimwood J."/>
            <person name="Schmutz J."/>
            <person name="Mitros T."/>
            <person name="Mozaffari S.V."/>
            <person name="Suzuki Y."/>
            <person name="Haramoto Y."/>
            <person name="Yamamoto T.S."/>
            <person name="Takagi C."/>
            <person name="Heald R."/>
            <person name="Miller K."/>
            <person name="Haudenschild C."/>
            <person name="Kitzman J."/>
            <person name="Nakayama T."/>
            <person name="Izutsu Y."/>
            <person name="Robert J."/>
            <person name="Fortriede J."/>
            <person name="Burns K."/>
            <person name="Lotay V."/>
            <person name="Karimi K."/>
            <person name="Yasuoka Y."/>
            <person name="Dichmann D.S."/>
            <person name="Flajnik M.F."/>
            <person name="Houston D.W."/>
            <person name="Shendure J."/>
            <person name="DuPasquier L."/>
            <person name="Vize P.D."/>
            <person name="Zorn A.M."/>
            <person name="Ito M."/>
            <person name="Marcotte E.M."/>
            <person name="Wallingford J.B."/>
            <person name="Ito Y."/>
            <person name="Asashima M."/>
            <person name="Ueno N."/>
            <person name="Matsuda Y."/>
            <person name="Veenstra G.J."/>
            <person name="Fujiyama A."/>
            <person name="Harland R.M."/>
            <person name="Taira M."/>
            <person name="Rokhsar D.S."/>
        </authorList>
    </citation>
    <scope>NUCLEOTIDE SEQUENCE [LARGE SCALE GENOMIC DNA]</scope>
    <source>
        <strain evidence="3">J</strain>
    </source>
</reference>
<dbReference type="AlphaFoldDB" id="A0A974I4W7"/>
<feature type="compositionally biased region" description="Polar residues" evidence="1">
    <location>
        <begin position="152"/>
        <end position="169"/>
    </location>
</feature>
<dbReference type="Proteomes" id="UP000694892">
    <property type="component" value="Chromosome 1L"/>
</dbReference>
<feature type="compositionally biased region" description="Low complexity" evidence="1">
    <location>
        <begin position="140"/>
        <end position="151"/>
    </location>
</feature>
<dbReference type="EMBL" id="CM004466">
    <property type="protein sequence ID" value="OCU01526.1"/>
    <property type="molecule type" value="Genomic_DNA"/>
</dbReference>
<organism evidence="2 3">
    <name type="scientific">Xenopus laevis</name>
    <name type="common">African clawed frog</name>
    <dbReference type="NCBI Taxonomy" id="8355"/>
    <lineage>
        <taxon>Eukaryota</taxon>
        <taxon>Metazoa</taxon>
        <taxon>Chordata</taxon>
        <taxon>Craniata</taxon>
        <taxon>Vertebrata</taxon>
        <taxon>Euteleostomi</taxon>
        <taxon>Amphibia</taxon>
        <taxon>Batrachia</taxon>
        <taxon>Anura</taxon>
        <taxon>Pipoidea</taxon>
        <taxon>Pipidae</taxon>
        <taxon>Xenopodinae</taxon>
        <taxon>Xenopus</taxon>
        <taxon>Xenopus</taxon>
    </lineage>
</organism>
<feature type="region of interest" description="Disordered" evidence="1">
    <location>
        <begin position="112"/>
        <end position="196"/>
    </location>
</feature>
<evidence type="ECO:0000256" key="1">
    <source>
        <dbReference type="SAM" id="MobiDB-lite"/>
    </source>
</evidence>
<evidence type="ECO:0000313" key="3">
    <source>
        <dbReference type="Proteomes" id="UP000694892"/>
    </source>
</evidence>
<evidence type="ECO:0000313" key="2">
    <source>
        <dbReference type="EMBL" id="OCU01526.1"/>
    </source>
</evidence>
<proteinExistence type="predicted"/>
<protein>
    <submittedName>
        <fullName evidence="2">Uncharacterized protein</fullName>
    </submittedName>
</protein>
<name>A0A974I4W7_XENLA</name>
<gene>
    <name evidence="2" type="ORF">XELAEV_18007317mg</name>
</gene>
<feature type="compositionally biased region" description="Polar residues" evidence="1">
    <location>
        <begin position="123"/>
        <end position="139"/>
    </location>
</feature>